<dbReference type="Pfam" id="PF13637">
    <property type="entry name" value="Ank_4"/>
    <property type="match status" value="1"/>
</dbReference>
<dbReference type="SMART" id="SM00248">
    <property type="entry name" value="ANK"/>
    <property type="match status" value="7"/>
</dbReference>
<dbReference type="InterPro" id="IPR002110">
    <property type="entry name" value="Ankyrin_rpt"/>
</dbReference>
<comment type="caution">
    <text evidence="3">The sequence shown here is derived from an EMBL/GenBank/DDBJ whole genome shotgun (WGS) entry which is preliminary data.</text>
</comment>
<protein>
    <recommendedName>
        <fullName evidence="5">Ankyrin repeat-containing domain</fullName>
    </recommendedName>
</protein>
<evidence type="ECO:0000256" key="2">
    <source>
        <dbReference type="ARBA" id="ARBA00023043"/>
    </source>
</evidence>
<organism evidence="3 4">
    <name type="scientific">Phytophthora cactorum</name>
    <dbReference type="NCBI Taxonomy" id="29920"/>
    <lineage>
        <taxon>Eukaryota</taxon>
        <taxon>Sar</taxon>
        <taxon>Stramenopiles</taxon>
        <taxon>Oomycota</taxon>
        <taxon>Peronosporomycetes</taxon>
        <taxon>Peronosporales</taxon>
        <taxon>Peronosporaceae</taxon>
        <taxon>Phytophthora</taxon>
    </lineage>
</organism>
<dbReference type="AlphaFoldDB" id="A0A8T1UJC2"/>
<dbReference type="Pfam" id="PF12796">
    <property type="entry name" value="Ank_2"/>
    <property type="match status" value="2"/>
</dbReference>
<dbReference type="VEuPathDB" id="FungiDB:PC110_g12416"/>
<evidence type="ECO:0008006" key="5">
    <source>
        <dbReference type="Google" id="ProtNLM"/>
    </source>
</evidence>
<name>A0A8T1UJC2_9STRA</name>
<dbReference type="Pfam" id="PF00023">
    <property type="entry name" value="Ank"/>
    <property type="match status" value="1"/>
</dbReference>
<dbReference type="PANTHER" id="PTHR24161:SF85">
    <property type="entry name" value="PALMITOYLTRANSFERASE HIP14"/>
    <property type="match status" value="1"/>
</dbReference>
<dbReference type="VEuPathDB" id="FungiDB:PC110_g12403"/>
<proteinExistence type="predicted"/>
<gene>
    <name evidence="3" type="ORF">JG687_00007560</name>
</gene>
<evidence type="ECO:0000313" key="3">
    <source>
        <dbReference type="EMBL" id="KAG6961699.1"/>
    </source>
</evidence>
<keyword evidence="1" id="KW-0677">Repeat</keyword>
<accession>A0A8T1UJC2</accession>
<dbReference type="Proteomes" id="UP000688947">
    <property type="component" value="Unassembled WGS sequence"/>
</dbReference>
<keyword evidence="2" id="KW-0040">ANK repeat</keyword>
<dbReference type="PANTHER" id="PTHR24161">
    <property type="entry name" value="ANK_REP_REGION DOMAIN-CONTAINING PROTEIN-RELATED"/>
    <property type="match status" value="1"/>
</dbReference>
<dbReference type="OrthoDB" id="89553at2759"/>
<evidence type="ECO:0000313" key="4">
    <source>
        <dbReference type="Proteomes" id="UP000688947"/>
    </source>
</evidence>
<dbReference type="EMBL" id="JAENGZ010000339">
    <property type="protein sequence ID" value="KAG6961699.1"/>
    <property type="molecule type" value="Genomic_DNA"/>
</dbReference>
<sequence length="387" mass="41912">MRELLDAALEGNLATVQMRVGGAGATDKEEVLRLAAAGGHLGVVQYLAKECDVDVNAARNDGETAVMMAASNGMMEVIRYLAIQCNMVVNVRNLGGDTALMKAVYNGKVEVVRCLVEECGVDVNAKSYDGETALMKAISTALLIATKIGKLEVIRYLAEQCGADVNDANEKGFTALLVAAQNGDINVVRYLADKCDADVNRKTKGESTALSIAAASGKIEVVQYLAEKFDAKVRARDENGYIHAAQNGHIDVLKYLVEPSSVDKLFALCKQRDPERDNQWDLVKRMCVLNPEERIKISTVVDEFDTLANASIGNQTENYIETSAIGSVESVSRAISEAREMLVRPQGSTDRRDAVLSLYVSLWDSLEEVKVQLTKSLLPNVGLSSAD</sequence>
<reference evidence="3" key="1">
    <citation type="submission" date="2021-01" db="EMBL/GenBank/DDBJ databases">
        <title>Phytophthora aleatoria, a newly-described species from Pinus radiata is distinct from Phytophthora cactorum isolates based on comparative genomics.</title>
        <authorList>
            <person name="Mcdougal R."/>
            <person name="Panda P."/>
            <person name="Williams N."/>
            <person name="Studholme D.J."/>
        </authorList>
    </citation>
    <scope>NUCLEOTIDE SEQUENCE</scope>
    <source>
        <strain evidence="3">NZFS 3830</strain>
    </source>
</reference>
<evidence type="ECO:0000256" key="1">
    <source>
        <dbReference type="ARBA" id="ARBA00022737"/>
    </source>
</evidence>